<evidence type="ECO:0000313" key="1">
    <source>
        <dbReference type="EMBL" id="KAL3800428.1"/>
    </source>
</evidence>
<proteinExistence type="predicted"/>
<protein>
    <submittedName>
        <fullName evidence="1">Uncharacterized protein</fullName>
    </submittedName>
</protein>
<dbReference type="EMBL" id="JABMIG020000032">
    <property type="protein sequence ID" value="KAL3800428.1"/>
    <property type="molecule type" value="Genomic_DNA"/>
</dbReference>
<reference evidence="1 2" key="1">
    <citation type="journal article" date="2020" name="G3 (Bethesda)">
        <title>Improved Reference Genome for Cyclotella cryptica CCMP332, a Model for Cell Wall Morphogenesis, Salinity Adaptation, and Lipid Production in Diatoms (Bacillariophyta).</title>
        <authorList>
            <person name="Roberts W.R."/>
            <person name="Downey K.M."/>
            <person name="Ruck E.C."/>
            <person name="Traller J.C."/>
            <person name="Alverson A.J."/>
        </authorList>
    </citation>
    <scope>NUCLEOTIDE SEQUENCE [LARGE SCALE GENOMIC DNA]</scope>
    <source>
        <strain evidence="1 2">CCMP332</strain>
    </source>
</reference>
<dbReference type="Proteomes" id="UP001516023">
    <property type="component" value="Unassembled WGS sequence"/>
</dbReference>
<evidence type="ECO:0000313" key="2">
    <source>
        <dbReference type="Proteomes" id="UP001516023"/>
    </source>
</evidence>
<gene>
    <name evidence="1" type="ORF">HJC23_011665</name>
</gene>
<accession>A0ABD3QKE6</accession>
<dbReference type="AlphaFoldDB" id="A0ABD3QKE6"/>
<keyword evidence="2" id="KW-1185">Reference proteome</keyword>
<organism evidence="1 2">
    <name type="scientific">Cyclotella cryptica</name>
    <dbReference type="NCBI Taxonomy" id="29204"/>
    <lineage>
        <taxon>Eukaryota</taxon>
        <taxon>Sar</taxon>
        <taxon>Stramenopiles</taxon>
        <taxon>Ochrophyta</taxon>
        <taxon>Bacillariophyta</taxon>
        <taxon>Coscinodiscophyceae</taxon>
        <taxon>Thalassiosirophycidae</taxon>
        <taxon>Stephanodiscales</taxon>
        <taxon>Stephanodiscaceae</taxon>
        <taxon>Cyclotella</taxon>
    </lineage>
</organism>
<name>A0ABD3QKE6_9STRA</name>
<comment type="caution">
    <text evidence="1">The sequence shown here is derived from an EMBL/GenBank/DDBJ whole genome shotgun (WGS) entry which is preliminary data.</text>
</comment>
<sequence length="118" mass="13502">MPYCSMGIHAFGLGYYLYLKYGHLSHHKSRGDAEKLLLKTLFDSDRKEFEDGDMLFVAHQMKLKGEVGPRFQLGRGGKKKEVVMYISKGGFSLWKEGYPIKSALLFASSFFMCVSCQW</sequence>